<protein>
    <recommendedName>
        <fullName evidence="2">PGG domain-containing protein</fullName>
    </recommendedName>
</protein>
<name>A0AA88RQ67_9ASTE</name>
<evidence type="ECO:0000259" key="2">
    <source>
        <dbReference type="Pfam" id="PF13962"/>
    </source>
</evidence>
<keyword evidence="1" id="KW-0812">Transmembrane</keyword>
<accession>A0AA88RQ67</accession>
<evidence type="ECO:0000256" key="1">
    <source>
        <dbReference type="SAM" id="Phobius"/>
    </source>
</evidence>
<keyword evidence="1" id="KW-1133">Transmembrane helix</keyword>
<organism evidence="3 4">
    <name type="scientific">Escallonia rubra</name>
    <dbReference type="NCBI Taxonomy" id="112253"/>
    <lineage>
        <taxon>Eukaryota</taxon>
        <taxon>Viridiplantae</taxon>
        <taxon>Streptophyta</taxon>
        <taxon>Embryophyta</taxon>
        <taxon>Tracheophyta</taxon>
        <taxon>Spermatophyta</taxon>
        <taxon>Magnoliopsida</taxon>
        <taxon>eudicotyledons</taxon>
        <taxon>Gunneridae</taxon>
        <taxon>Pentapetalae</taxon>
        <taxon>asterids</taxon>
        <taxon>campanulids</taxon>
        <taxon>Escalloniales</taxon>
        <taxon>Escalloniaceae</taxon>
        <taxon>Escallonia</taxon>
    </lineage>
</organism>
<comment type="caution">
    <text evidence="3">The sequence shown here is derived from an EMBL/GenBank/DDBJ whole genome shotgun (WGS) entry which is preliminary data.</text>
</comment>
<sequence length="134" mass="15620">MAFTIPQAYGQFMIFNTIAFLASLSIILLLVSGLPMKRRRWMWTQMVTMWIALSALAITYFITLIHMTPHRVEGTLFQVTKISVLGWMTMMAIVIIGNVVRVMRYLLRQYGYMEDKEREPVAETMNGVHWMPKI</sequence>
<dbReference type="Proteomes" id="UP001187471">
    <property type="component" value="Unassembled WGS sequence"/>
</dbReference>
<keyword evidence="1" id="KW-0472">Membrane</keyword>
<gene>
    <name evidence="3" type="ORF">RJ640_018796</name>
</gene>
<evidence type="ECO:0000313" key="3">
    <source>
        <dbReference type="EMBL" id="KAK2994039.1"/>
    </source>
</evidence>
<proteinExistence type="predicted"/>
<feature type="transmembrane region" description="Helical" evidence="1">
    <location>
        <begin position="12"/>
        <end position="34"/>
    </location>
</feature>
<feature type="transmembrane region" description="Helical" evidence="1">
    <location>
        <begin position="46"/>
        <end position="65"/>
    </location>
</feature>
<feature type="transmembrane region" description="Helical" evidence="1">
    <location>
        <begin position="85"/>
        <end position="107"/>
    </location>
</feature>
<feature type="domain" description="PGG" evidence="2">
    <location>
        <begin position="8"/>
        <end position="65"/>
    </location>
</feature>
<dbReference type="AlphaFoldDB" id="A0AA88RQ67"/>
<evidence type="ECO:0000313" key="4">
    <source>
        <dbReference type="Proteomes" id="UP001187471"/>
    </source>
</evidence>
<dbReference type="InterPro" id="IPR026961">
    <property type="entry name" value="PGG_dom"/>
</dbReference>
<dbReference type="Pfam" id="PF13962">
    <property type="entry name" value="PGG"/>
    <property type="match status" value="1"/>
</dbReference>
<keyword evidence="4" id="KW-1185">Reference proteome</keyword>
<reference evidence="3" key="1">
    <citation type="submission" date="2022-12" db="EMBL/GenBank/DDBJ databases">
        <title>Draft genome assemblies for two species of Escallonia (Escalloniales).</title>
        <authorList>
            <person name="Chanderbali A."/>
            <person name="Dervinis C."/>
            <person name="Anghel I."/>
            <person name="Soltis D."/>
            <person name="Soltis P."/>
            <person name="Zapata F."/>
        </authorList>
    </citation>
    <scope>NUCLEOTIDE SEQUENCE</scope>
    <source>
        <strain evidence="3">UCBG92.1500</strain>
        <tissue evidence="3">Leaf</tissue>
    </source>
</reference>
<dbReference type="EMBL" id="JAVXUO010000248">
    <property type="protein sequence ID" value="KAK2994039.1"/>
    <property type="molecule type" value="Genomic_DNA"/>
</dbReference>